<name>A0A7T4DIB9_9MICO</name>
<organism evidence="1 2">
    <name type="scientific">Brevibacterium casei</name>
    <dbReference type="NCBI Taxonomy" id="33889"/>
    <lineage>
        <taxon>Bacteria</taxon>
        <taxon>Bacillati</taxon>
        <taxon>Actinomycetota</taxon>
        <taxon>Actinomycetes</taxon>
        <taxon>Micrococcales</taxon>
        <taxon>Brevibacteriaceae</taxon>
        <taxon>Brevibacterium</taxon>
    </lineage>
</organism>
<dbReference type="Pfam" id="PF11662">
    <property type="entry name" value="DUF3263"/>
    <property type="match status" value="1"/>
</dbReference>
<sequence length="89" mass="10302">MVPGTVNELSAHDRMILDFERSPSTADNRVVLCRRIELAVERYSAVLEGLADTDAAFGYAPDVVTRIRRLRSERFAFERRKGRWRSFMP</sequence>
<protein>
    <submittedName>
        <fullName evidence="1">DUF3263 domain-containing protein</fullName>
    </submittedName>
</protein>
<evidence type="ECO:0000313" key="2">
    <source>
        <dbReference type="Proteomes" id="UP000595374"/>
    </source>
</evidence>
<dbReference type="RefSeq" id="WP_198498454.1">
    <property type="nucleotide sequence ID" value="NZ_CP065989.1"/>
</dbReference>
<proteinExistence type="predicted"/>
<accession>A0A7T4DIB9</accession>
<evidence type="ECO:0000313" key="1">
    <source>
        <dbReference type="EMBL" id="QQB13236.1"/>
    </source>
</evidence>
<dbReference type="AlphaFoldDB" id="A0A7T4DIB9"/>
<dbReference type="InterPro" id="IPR021678">
    <property type="entry name" value="DUF3263"/>
</dbReference>
<reference evidence="1 2" key="1">
    <citation type="submission" date="2020-12" db="EMBL/GenBank/DDBJ databases">
        <title>FDA dAtabase for Regulatory Grade micrObial Sequences (FDA-ARGOS): Supporting development and validation of Infectious Disease Dx tests.</title>
        <authorList>
            <person name="Sproer C."/>
            <person name="Gronow S."/>
            <person name="Severitt S."/>
            <person name="Schroder I."/>
            <person name="Tallon L."/>
            <person name="Sadzewicz L."/>
            <person name="Zhao X."/>
            <person name="Boylan J."/>
            <person name="Ott S."/>
            <person name="Bowen H."/>
            <person name="Vavikolanu K."/>
            <person name="Mehta A."/>
            <person name="Aluvathingal J."/>
            <person name="Nadendla S."/>
            <person name="Lowell S."/>
            <person name="Myers T."/>
            <person name="Yan Y."/>
            <person name="Sichtig H."/>
        </authorList>
    </citation>
    <scope>NUCLEOTIDE SEQUENCE [LARGE SCALE GENOMIC DNA]</scope>
    <source>
        <strain evidence="1 2">FDAARGOS_990</strain>
    </source>
</reference>
<dbReference type="Proteomes" id="UP000595374">
    <property type="component" value="Chromosome"/>
</dbReference>
<gene>
    <name evidence="1" type="ORF">I6H47_10280</name>
</gene>
<dbReference type="EMBL" id="CP065989">
    <property type="protein sequence ID" value="QQB13236.1"/>
    <property type="molecule type" value="Genomic_DNA"/>
</dbReference>